<evidence type="ECO:0000313" key="3">
    <source>
        <dbReference type="Proteomes" id="UP000192611"/>
    </source>
</evidence>
<gene>
    <name evidence="2" type="ORF">B6D57_04005</name>
</gene>
<dbReference type="EMBL" id="NATQ01000078">
    <property type="protein sequence ID" value="OQX90270.1"/>
    <property type="molecule type" value="Genomic_DNA"/>
</dbReference>
<comment type="caution">
    <text evidence="2">The sequence shown here is derived from an EMBL/GenBank/DDBJ whole genome shotgun (WGS) entry which is preliminary data.</text>
</comment>
<evidence type="ECO:0000256" key="1">
    <source>
        <dbReference type="SAM" id="Phobius"/>
    </source>
</evidence>
<feature type="transmembrane region" description="Helical" evidence="1">
    <location>
        <begin position="156"/>
        <end position="176"/>
    </location>
</feature>
<protein>
    <submittedName>
        <fullName evidence="2">Uncharacterized protein</fullName>
    </submittedName>
</protein>
<feature type="transmembrane region" description="Helical" evidence="1">
    <location>
        <begin position="79"/>
        <end position="99"/>
    </location>
</feature>
<keyword evidence="1" id="KW-0472">Membrane</keyword>
<dbReference type="Gene3D" id="1.10.287.1260">
    <property type="match status" value="1"/>
</dbReference>
<name>A0A1W9S1V2_9BACT</name>
<keyword evidence="1" id="KW-0812">Transmembrane</keyword>
<evidence type="ECO:0000313" key="2">
    <source>
        <dbReference type="EMBL" id="OQX90270.1"/>
    </source>
</evidence>
<reference evidence="3" key="1">
    <citation type="submission" date="2017-03" db="EMBL/GenBank/DDBJ databases">
        <title>Novel pathways for hydrocarbon cycling and metabolic interdependencies in hydrothermal sediment communities.</title>
        <authorList>
            <person name="Dombrowski N."/>
            <person name="Seitz K."/>
            <person name="Teske A."/>
            <person name="Baker B."/>
        </authorList>
    </citation>
    <scope>NUCLEOTIDE SEQUENCE [LARGE SCALE GENOMIC DNA]</scope>
</reference>
<proteinExistence type="predicted"/>
<dbReference type="InterPro" id="IPR008910">
    <property type="entry name" value="MSC_TM_helix"/>
</dbReference>
<accession>A0A1W9S1V2</accession>
<feature type="transmembrane region" description="Helical" evidence="1">
    <location>
        <begin position="182"/>
        <end position="209"/>
    </location>
</feature>
<dbReference type="AlphaFoldDB" id="A0A1W9S1V2"/>
<keyword evidence="1" id="KW-1133">Transmembrane helix</keyword>
<dbReference type="Proteomes" id="UP000192611">
    <property type="component" value="Unassembled WGS sequence"/>
</dbReference>
<organism evidence="2 3">
    <name type="scientific">Candidatus Coatesbacteria bacterium 4484_99</name>
    <dbReference type="NCBI Taxonomy" id="1970774"/>
    <lineage>
        <taxon>Bacteria</taxon>
        <taxon>Candidatus Coatesiibacteriota</taxon>
    </lineage>
</organism>
<sequence length="237" mass="26265">MANNKVVEFFLAPVKRVGADLYEALPGIFEGVVILILGIILAYITKVVVRRLVLALHLERLARRLRTASILERGDVRESVAKTTAILCFWFVILIFLRFSFQVVGFETLSKILGSIISYVPNIIIAIVIMILAWALGAFIGGVVRVETSEIKGINSYLAGKVVQYVIIGVGVVMALEKLKIATPFMIVFIALVLFGAILIFAIPVGLALKGRIKEAVDNMLSNRREKRKRPERGEEE</sequence>
<feature type="transmembrane region" description="Helical" evidence="1">
    <location>
        <begin position="32"/>
        <end position="58"/>
    </location>
</feature>
<dbReference type="Pfam" id="PF05552">
    <property type="entry name" value="MS_channel_1st_1"/>
    <property type="match status" value="1"/>
</dbReference>
<feature type="transmembrane region" description="Helical" evidence="1">
    <location>
        <begin position="119"/>
        <end position="144"/>
    </location>
</feature>